<protein>
    <submittedName>
        <fullName evidence="4">Uncharacterized protein</fullName>
    </submittedName>
</protein>
<name>A0A8H4VKI8_9AGAR</name>
<evidence type="ECO:0000256" key="3">
    <source>
        <dbReference type="SAM" id="SignalP"/>
    </source>
</evidence>
<accession>A0A8H4VKI8</accession>
<feature type="signal peptide" evidence="3">
    <location>
        <begin position="1"/>
        <end position="29"/>
    </location>
</feature>
<reference evidence="4 5" key="1">
    <citation type="submission" date="2019-12" db="EMBL/GenBank/DDBJ databases">
        <authorList>
            <person name="Floudas D."/>
            <person name="Bentzer J."/>
            <person name="Ahren D."/>
            <person name="Johansson T."/>
            <person name="Persson P."/>
            <person name="Tunlid A."/>
        </authorList>
    </citation>
    <scope>NUCLEOTIDE SEQUENCE [LARGE SCALE GENOMIC DNA]</scope>
    <source>
        <strain evidence="4 5">CBS 102.39</strain>
    </source>
</reference>
<keyword evidence="5" id="KW-1185">Reference proteome</keyword>
<feature type="transmembrane region" description="Helical" evidence="2">
    <location>
        <begin position="354"/>
        <end position="374"/>
    </location>
</feature>
<evidence type="ECO:0000313" key="5">
    <source>
        <dbReference type="Proteomes" id="UP000521872"/>
    </source>
</evidence>
<keyword evidence="3" id="KW-0732">Signal</keyword>
<evidence type="ECO:0000313" key="4">
    <source>
        <dbReference type="EMBL" id="KAF4613258.1"/>
    </source>
</evidence>
<organism evidence="4 5">
    <name type="scientific">Agrocybe pediades</name>
    <dbReference type="NCBI Taxonomy" id="84607"/>
    <lineage>
        <taxon>Eukaryota</taxon>
        <taxon>Fungi</taxon>
        <taxon>Dikarya</taxon>
        <taxon>Basidiomycota</taxon>
        <taxon>Agaricomycotina</taxon>
        <taxon>Agaricomycetes</taxon>
        <taxon>Agaricomycetidae</taxon>
        <taxon>Agaricales</taxon>
        <taxon>Agaricineae</taxon>
        <taxon>Strophariaceae</taxon>
        <taxon>Agrocybe</taxon>
    </lineage>
</organism>
<dbReference type="AlphaFoldDB" id="A0A8H4VKI8"/>
<feature type="region of interest" description="Disordered" evidence="1">
    <location>
        <begin position="497"/>
        <end position="538"/>
    </location>
</feature>
<feature type="chain" id="PRO_5034046817" evidence="3">
    <location>
        <begin position="30"/>
        <end position="538"/>
    </location>
</feature>
<proteinExistence type="predicted"/>
<keyword evidence="2" id="KW-0812">Transmembrane</keyword>
<evidence type="ECO:0000256" key="1">
    <source>
        <dbReference type="SAM" id="MobiDB-lite"/>
    </source>
</evidence>
<dbReference type="Proteomes" id="UP000521872">
    <property type="component" value="Unassembled WGS sequence"/>
</dbReference>
<feature type="region of interest" description="Disordered" evidence="1">
    <location>
        <begin position="323"/>
        <end position="348"/>
    </location>
</feature>
<gene>
    <name evidence="4" type="ORF">D9613_010745</name>
</gene>
<comment type="caution">
    <text evidence="4">The sequence shown here is derived from an EMBL/GenBank/DDBJ whole genome shotgun (WGS) entry which is preliminary data.</text>
</comment>
<keyword evidence="2" id="KW-1133">Transmembrane helix</keyword>
<dbReference type="EMBL" id="JAACJL010000046">
    <property type="protein sequence ID" value="KAF4613258.1"/>
    <property type="molecule type" value="Genomic_DNA"/>
</dbReference>
<evidence type="ECO:0000256" key="2">
    <source>
        <dbReference type="SAM" id="Phobius"/>
    </source>
</evidence>
<sequence length="538" mass="58160">MTNTKAKCRYKCISLHMISFTLTTSPVLATHTAYIMSEDIPQVFVDDSDPSIVYRGQDAWAVQTGIPTAPLPFNLPARAPFYGTMHQVEGSGSFSYIFNGTAIHALFETGGNDSFISSCMLDGKEQKADLFPVLEGTLCEWGDISDGQHNLTVSVFRDRNKILTTVIPYLDGLFYTPSDTMLLQEVDIAYGPLHGNNTSGGFEIPGESVDMNFNGSVPAQERTSMAMYITFSWGDNVPVNLSYTVDGGPTINFTVDNPSTAVSAVDQLILQTPQYAQGQHHLHVDFLGPGSDVQSLAFDHFFVQNAPHTRKLALAPFPPINSSNITSTAQPDPSSTDNTSTIESASHHTPQRTIVAIAGTLPAVLTVLILSLLYMKRRSLRRNHATRNAGDGSEVTVTPFIPGIFARRLMYPSSKRMLDSVPDLPRVAGNVSKANRLVPPSHNPTRTSALPEPIPVSTPTPALTRTPIAVPVPTAPPALPAAQDGTEEPIYRIHEDGGSVHEASSTAPGQRQVIDLPPLYSSNFGRRQEPPEELNAGG</sequence>
<feature type="region of interest" description="Disordered" evidence="1">
    <location>
        <begin position="434"/>
        <end position="454"/>
    </location>
</feature>
<keyword evidence="2" id="KW-0472">Membrane</keyword>